<dbReference type="InterPro" id="IPR016181">
    <property type="entry name" value="Acyl_CoA_acyltransferase"/>
</dbReference>
<dbReference type="AlphaFoldDB" id="A0A0E3ZK42"/>
<dbReference type="HOGENOM" id="CLU_036032_1_0_4"/>
<dbReference type="STRING" id="1835254.CL55_00010770"/>
<name>A0A0E3ZK42_9BURK</name>
<dbReference type="PANTHER" id="PTHR47017">
    <property type="entry name" value="ACYL-COA"/>
    <property type="match status" value="1"/>
</dbReference>
<keyword evidence="2" id="KW-1185">Reference proteome</keyword>
<evidence type="ECO:0008006" key="3">
    <source>
        <dbReference type="Google" id="ProtNLM"/>
    </source>
</evidence>
<sequence length="390" mass="44335">MKQSALQLRVIDSLSQIAEDDWNALLSPEAGPFLKYAFLNTLEVSGCVGGNTGWQVAHLLVEDSDSRLLGAIPLYLKQHSYGEFVFDWAWAQAYEQNGMSYYPKALSAIPFTPVRGPRLLVAQSSDKSAVQQTLVSGLKTLVSQNALSSAHVLFPESSELLELEKQGFMLRNSVQFHWQNTGYQDFEQFLADLTMKRRKNIRRERASVAMHKISYRHISGAQASKEDWAFFYRCYENTYIEHRSSPYLTEECIQTLGRDMPENFHLIIAIQDERPIASSLLVVDRPNSKAYGRYWGAVEHIPCLHFELAYYQAIEYCIQEGIRIFEGGAQGEHKMARGFLPTTLQSAHWIADAGFSNAVKRFLERESEGMAAYVDELEQRIPLKSSKVQP</sequence>
<dbReference type="PATRIC" id="fig|576611.7.peg.1093"/>
<evidence type="ECO:0000313" key="2">
    <source>
        <dbReference type="Proteomes" id="UP000061135"/>
    </source>
</evidence>
<dbReference type="InterPro" id="IPR007434">
    <property type="entry name" value="FemAB-like"/>
</dbReference>
<organism evidence="1 2">
    <name type="scientific">Polynucleobacter duraquae</name>
    <dbReference type="NCBI Taxonomy" id="1835254"/>
    <lineage>
        <taxon>Bacteria</taxon>
        <taxon>Pseudomonadati</taxon>
        <taxon>Pseudomonadota</taxon>
        <taxon>Betaproteobacteria</taxon>
        <taxon>Burkholderiales</taxon>
        <taxon>Burkholderiaceae</taxon>
        <taxon>Polynucleobacter</taxon>
    </lineage>
</organism>
<reference evidence="1 2" key="1">
    <citation type="submission" date="2014-03" db="EMBL/GenBank/DDBJ databases">
        <title>Genome of Polynucleobacter strain MWH-MoK4.</title>
        <authorList>
            <person name="Hahn M.W."/>
        </authorList>
    </citation>
    <scope>NUCLEOTIDE SEQUENCE [LARGE SCALE GENOMIC DNA]</scope>
    <source>
        <strain evidence="1 2">MWH-MoK4</strain>
    </source>
</reference>
<dbReference type="Pfam" id="PF04339">
    <property type="entry name" value="FemAB_like"/>
    <property type="match status" value="1"/>
</dbReference>
<dbReference type="OrthoDB" id="9776898at2"/>
<protein>
    <recommendedName>
        <fullName evidence="3">GNAT family N-acetyltransferase</fullName>
    </recommendedName>
</protein>
<accession>A0A0E3ZK42</accession>
<evidence type="ECO:0000313" key="1">
    <source>
        <dbReference type="EMBL" id="AKD25410.1"/>
    </source>
</evidence>
<dbReference type="Proteomes" id="UP000061135">
    <property type="component" value="Chromosome"/>
</dbReference>
<dbReference type="PANTHER" id="PTHR47017:SF1">
    <property type="entry name" value="ACYL-COA"/>
    <property type="match status" value="1"/>
</dbReference>
<dbReference type="EMBL" id="CP007501">
    <property type="protein sequence ID" value="AKD25410.1"/>
    <property type="molecule type" value="Genomic_DNA"/>
</dbReference>
<dbReference type="RefSeq" id="WP_046330198.1">
    <property type="nucleotide sequence ID" value="NZ_CP007501.1"/>
</dbReference>
<gene>
    <name evidence="1" type="ORF">CL55_00010770</name>
</gene>
<dbReference type="Gene3D" id="3.40.630.30">
    <property type="match status" value="1"/>
</dbReference>
<dbReference type="SUPFAM" id="SSF55729">
    <property type="entry name" value="Acyl-CoA N-acyltransferases (Nat)"/>
    <property type="match status" value="1"/>
</dbReference>
<proteinExistence type="predicted"/>
<dbReference type="KEGG" id="pdq:CL55_00010770"/>